<accession>A0A0A9DCB1</accession>
<protein>
    <recommendedName>
        <fullName evidence="2">FBD domain-containing protein</fullName>
    </recommendedName>
</protein>
<dbReference type="AlphaFoldDB" id="A0A0A9DCB1"/>
<sequence>MRAFTSSVESFLEGPRRRVNRLSLEFFITGNAGCMNRLIAEAIDAWGVDDLEAVAKPTFRQRGDVHTFPSHGLCKEPRASRLRRLELGGCVLPPLHEYGALTILVLRDLPESTPAAAYEGVFTSCPQLQTLHLISCRGSRDRGISSPVVVVDAPGSEIRELVVDHCKFQWLLLRALPRLQSLASLGSLVLFESTSFPCLRQWNLAWRIGVTLEDLRQHFAQHLKLKLDMFLRCTPDITNLIIRFTGPDRWIVPSSSPSSYLPNLRRLLVADVPSSWDVSWPRLLFEIAPSLEALHIHISPCEDQPGEEISWQPAKLRLHHLKEFVVAGFEGTVRQIYLVKFVVGICMALNHVAMFKNGHARDKGLWDWEIATQQHSWTDEKDSTLKQIMDGVSSSTAPIQLVLG</sequence>
<dbReference type="PANTHER" id="PTHR35545:SF20">
    <property type="entry name" value="OS05G0536800 PROTEIN"/>
    <property type="match status" value="1"/>
</dbReference>
<dbReference type="SUPFAM" id="SSF52047">
    <property type="entry name" value="RNI-like"/>
    <property type="match status" value="1"/>
</dbReference>
<evidence type="ECO:0008006" key="2">
    <source>
        <dbReference type="Google" id="ProtNLM"/>
    </source>
</evidence>
<dbReference type="Gene3D" id="3.80.10.10">
    <property type="entry name" value="Ribonuclease Inhibitor"/>
    <property type="match status" value="1"/>
</dbReference>
<proteinExistence type="predicted"/>
<dbReference type="EMBL" id="GBRH01216503">
    <property type="protein sequence ID" value="JAD81392.1"/>
    <property type="molecule type" value="Transcribed_RNA"/>
</dbReference>
<organism evidence="1">
    <name type="scientific">Arundo donax</name>
    <name type="common">Giant reed</name>
    <name type="synonym">Donax arundinaceus</name>
    <dbReference type="NCBI Taxonomy" id="35708"/>
    <lineage>
        <taxon>Eukaryota</taxon>
        <taxon>Viridiplantae</taxon>
        <taxon>Streptophyta</taxon>
        <taxon>Embryophyta</taxon>
        <taxon>Tracheophyta</taxon>
        <taxon>Spermatophyta</taxon>
        <taxon>Magnoliopsida</taxon>
        <taxon>Liliopsida</taxon>
        <taxon>Poales</taxon>
        <taxon>Poaceae</taxon>
        <taxon>PACMAD clade</taxon>
        <taxon>Arundinoideae</taxon>
        <taxon>Arundineae</taxon>
        <taxon>Arundo</taxon>
    </lineage>
</organism>
<dbReference type="PANTHER" id="PTHR35545">
    <property type="entry name" value="F-BOX DOMAIN-CONTAINING PROTEIN"/>
    <property type="match status" value="1"/>
</dbReference>
<name>A0A0A9DCB1_ARUDO</name>
<reference evidence="1" key="2">
    <citation type="journal article" date="2015" name="Data Brief">
        <title>Shoot transcriptome of the giant reed, Arundo donax.</title>
        <authorList>
            <person name="Barrero R.A."/>
            <person name="Guerrero F.D."/>
            <person name="Moolhuijzen P."/>
            <person name="Goolsby J.A."/>
            <person name="Tidwell J."/>
            <person name="Bellgard S.E."/>
            <person name="Bellgard M.I."/>
        </authorList>
    </citation>
    <scope>NUCLEOTIDE SEQUENCE</scope>
    <source>
        <tissue evidence="1">Shoot tissue taken approximately 20 cm above the soil surface</tissue>
    </source>
</reference>
<dbReference type="InterPro" id="IPR032675">
    <property type="entry name" value="LRR_dom_sf"/>
</dbReference>
<evidence type="ECO:0000313" key="1">
    <source>
        <dbReference type="EMBL" id="JAD81392.1"/>
    </source>
</evidence>
<reference evidence="1" key="1">
    <citation type="submission" date="2014-09" db="EMBL/GenBank/DDBJ databases">
        <authorList>
            <person name="Magalhaes I.L.F."/>
            <person name="Oliveira U."/>
            <person name="Santos F.R."/>
            <person name="Vidigal T.H.D.A."/>
            <person name="Brescovit A.D."/>
            <person name="Santos A.J."/>
        </authorList>
    </citation>
    <scope>NUCLEOTIDE SEQUENCE</scope>
    <source>
        <tissue evidence="1">Shoot tissue taken approximately 20 cm above the soil surface</tissue>
    </source>
</reference>